<dbReference type="PANTHER" id="PTHR32315">
    <property type="entry name" value="ADENINE PHOSPHORIBOSYLTRANSFERASE"/>
    <property type="match status" value="1"/>
</dbReference>
<keyword evidence="9 12" id="KW-0328">Glycosyltransferase</keyword>
<protein>
    <recommendedName>
        <fullName evidence="7 12">Adenine phosphoribosyltransferase</fullName>
        <shortName evidence="12">APRT</shortName>
        <ecNumber evidence="7 12">2.4.2.7</ecNumber>
    </recommendedName>
</protein>
<evidence type="ECO:0000256" key="11">
    <source>
        <dbReference type="ARBA" id="ARBA00022726"/>
    </source>
</evidence>
<evidence type="ECO:0000256" key="2">
    <source>
        <dbReference type="ARBA" id="ARBA00003968"/>
    </source>
</evidence>
<dbReference type="Proteomes" id="UP000648801">
    <property type="component" value="Unassembled WGS sequence"/>
</dbReference>
<comment type="subcellular location">
    <subcellularLocation>
        <location evidence="3 12">Cytoplasm</location>
    </subcellularLocation>
</comment>
<dbReference type="EMBL" id="BMJB01000002">
    <property type="protein sequence ID" value="GGA75773.1"/>
    <property type="molecule type" value="Genomic_DNA"/>
</dbReference>
<keyword evidence="8 12" id="KW-0963">Cytoplasm</keyword>
<dbReference type="GO" id="GO:0044209">
    <property type="term" value="P:AMP salvage"/>
    <property type="evidence" value="ECO:0007669"/>
    <property type="project" value="UniProtKB-UniRule"/>
</dbReference>
<evidence type="ECO:0000256" key="1">
    <source>
        <dbReference type="ARBA" id="ARBA00000868"/>
    </source>
</evidence>
<dbReference type="GO" id="GO:0006168">
    <property type="term" value="P:adenine salvage"/>
    <property type="evidence" value="ECO:0007669"/>
    <property type="project" value="InterPro"/>
</dbReference>
<dbReference type="NCBIfam" id="NF002636">
    <property type="entry name" value="PRK02304.1-5"/>
    <property type="match status" value="1"/>
</dbReference>
<evidence type="ECO:0000313" key="15">
    <source>
        <dbReference type="Proteomes" id="UP000648801"/>
    </source>
</evidence>
<dbReference type="NCBIfam" id="NF002633">
    <property type="entry name" value="PRK02304.1-2"/>
    <property type="match status" value="1"/>
</dbReference>
<sequence length="179" mass="19817">MSLPINCEPLKSLIRTVPDFPKPGILFYDITTLLKDKTGFAQLIDAMAAHYIGREVDLVLGIEARGFIFGPALAYRLNAGFVPVRKPKKLPAKTARVNYDLEYGTDALEVHLDAIQPGQRVIIVDDLLATGGTMQATVQLVRQLGGEIVGLGFAIELDFLKGREKFQEYDVLSLLHYDE</sequence>
<dbReference type="GO" id="GO:0002055">
    <property type="term" value="F:adenine binding"/>
    <property type="evidence" value="ECO:0007669"/>
    <property type="project" value="TreeGrafter"/>
</dbReference>
<dbReference type="GO" id="GO:0005737">
    <property type="term" value="C:cytoplasm"/>
    <property type="evidence" value="ECO:0007669"/>
    <property type="project" value="UniProtKB-SubCell"/>
</dbReference>
<dbReference type="HAMAP" id="MF_00004">
    <property type="entry name" value="Aden_phosphoribosyltr"/>
    <property type="match status" value="1"/>
</dbReference>
<evidence type="ECO:0000256" key="7">
    <source>
        <dbReference type="ARBA" id="ARBA00011893"/>
    </source>
</evidence>
<dbReference type="AlphaFoldDB" id="A0A916RZW7"/>
<dbReference type="Pfam" id="PF00156">
    <property type="entry name" value="Pribosyltran"/>
    <property type="match status" value="1"/>
</dbReference>
<evidence type="ECO:0000256" key="3">
    <source>
        <dbReference type="ARBA" id="ARBA00004496"/>
    </source>
</evidence>
<gene>
    <name evidence="12 14" type="primary">apt</name>
    <name evidence="14" type="ORF">GCM10011507_28930</name>
</gene>
<evidence type="ECO:0000256" key="8">
    <source>
        <dbReference type="ARBA" id="ARBA00022490"/>
    </source>
</evidence>
<dbReference type="InterPro" id="IPR005764">
    <property type="entry name" value="Ade_phspho_trans"/>
</dbReference>
<evidence type="ECO:0000313" key="14">
    <source>
        <dbReference type="EMBL" id="GGA75773.1"/>
    </source>
</evidence>
<dbReference type="GO" id="GO:0016208">
    <property type="term" value="F:AMP binding"/>
    <property type="evidence" value="ECO:0007669"/>
    <property type="project" value="TreeGrafter"/>
</dbReference>
<dbReference type="InterPro" id="IPR000836">
    <property type="entry name" value="PRTase_dom"/>
</dbReference>
<comment type="catalytic activity">
    <reaction evidence="1 12">
        <text>AMP + diphosphate = 5-phospho-alpha-D-ribose 1-diphosphate + adenine</text>
        <dbReference type="Rhea" id="RHEA:16609"/>
        <dbReference type="ChEBI" id="CHEBI:16708"/>
        <dbReference type="ChEBI" id="CHEBI:33019"/>
        <dbReference type="ChEBI" id="CHEBI:58017"/>
        <dbReference type="ChEBI" id="CHEBI:456215"/>
        <dbReference type="EC" id="2.4.2.7"/>
    </reaction>
</comment>
<dbReference type="EC" id="2.4.2.7" evidence="7 12"/>
<evidence type="ECO:0000256" key="5">
    <source>
        <dbReference type="ARBA" id="ARBA00008391"/>
    </source>
</evidence>
<dbReference type="SUPFAM" id="SSF53271">
    <property type="entry name" value="PRTase-like"/>
    <property type="match status" value="1"/>
</dbReference>
<keyword evidence="11 12" id="KW-0660">Purine salvage</keyword>
<name>A0A916RZW7_9BACT</name>
<evidence type="ECO:0000256" key="4">
    <source>
        <dbReference type="ARBA" id="ARBA00004659"/>
    </source>
</evidence>
<evidence type="ECO:0000256" key="10">
    <source>
        <dbReference type="ARBA" id="ARBA00022679"/>
    </source>
</evidence>
<evidence type="ECO:0000256" key="9">
    <source>
        <dbReference type="ARBA" id="ARBA00022676"/>
    </source>
</evidence>
<organism evidence="14 15">
    <name type="scientific">Edaphobacter acidisoli</name>
    <dbReference type="NCBI Taxonomy" id="2040573"/>
    <lineage>
        <taxon>Bacteria</taxon>
        <taxon>Pseudomonadati</taxon>
        <taxon>Acidobacteriota</taxon>
        <taxon>Terriglobia</taxon>
        <taxon>Terriglobales</taxon>
        <taxon>Acidobacteriaceae</taxon>
        <taxon>Edaphobacter</taxon>
    </lineage>
</organism>
<accession>A0A916RZW7</accession>
<dbReference type="GO" id="GO:0006166">
    <property type="term" value="P:purine ribonucleoside salvage"/>
    <property type="evidence" value="ECO:0007669"/>
    <property type="project" value="UniProtKB-UniRule"/>
</dbReference>
<keyword evidence="10 12" id="KW-0808">Transferase</keyword>
<dbReference type="NCBIfam" id="TIGR01090">
    <property type="entry name" value="apt"/>
    <property type="match status" value="1"/>
</dbReference>
<evidence type="ECO:0000259" key="13">
    <source>
        <dbReference type="Pfam" id="PF00156"/>
    </source>
</evidence>
<dbReference type="NCBIfam" id="NF002634">
    <property type="entry name" value="PRK02304.1-3"/>
    <property type="match status" value="1"/>
</dbReference>
<dbReference type="CDD" id="cd06223">
    <property type="entry name" value="PRTases_typeI"/>
    <property type="match status" value="1"/>
</dbReference>
<comment type="subunit">
    <text evidence="6 12">Homodimer.</text>
</comment>
<reference evidence="14" key="1">
    <citation type="journal article" date="2014" name="Int. J. Syst. Evol. Microbiol.">
        <title>Complete genome sequence of Corynebacterium casei LMG S-19264T (=DSM 44701T), isolated from a smear-ripened cheese.</title>
        <authorList>
            <consortium name="US DOE Joint Genome Institute (JGI-PGF)"/>
            <person name="Walter F."/>
            <person name="Albersmeier A."/>
            <person name="Kalinowski J."/>
            <person name="Ruckert C."/>
        </authorList>
    </citation>
    <scope>NUCLEOTIDE SEQUENCE</scope>
    <source>
        <strain evidence="14">CGMCC 1.15447</strain>
    </source>
</reference>
<comment type="function">
    <text evidence="2 12">Catalyzes a salvage reaction resulting in the formation of AMP, that is energically less costly than de novo synthesis.</text>
</comment>
<dbReference type="InterPro" id="IPR050054">
    <property type="entry name" value="UPRTase/APRTase"/>
</dbReference>
<comment type="caution">
    <text evidence="14">The sequence shown here is derived from an EMBL/GenBank/DDBJ whole genome shotgun (WGS) entry which is preliminary data.</text>
</comment>
<dbReference type="InterPro" id="IPR029057">
    <property type="entry name" value="PRTase-like"/>
</dbReference>
<feature type="domain" description="Phosphoribosyltransferase" evidence="13">
    <location>
        <begin position="35"/>
        <end position="155"/>
    </location>
</feature>
<evidence type="ECO:0000256" key="6">
    <source>
        <dbReference type="ARBA" id="ARBA00011738"/>
    </source>
</evidence>
<dbReference type="GO" id="GO:0003999">
    <property type="term" value="F:adenine phosphoribosyltransferase activity"/>
    <property type="evidence" value="ECO:0007669"/>
    <property type="project" value="UniProtKB-UniRule"/>
</dbReference>
<comment type="similarity">
    <text evidence="5 12">Belongs to the purine/pyrimidine phosphoribosyltransferase family.</text>
</comment>
<dbReference type="FunFam" id="3.40.50.2020:FF:000004">
    <property type="entry name" value="Adenine phosphoribosyltransferase"/>
    <property type="match status" value="1"/>
</dbReference>
<dbReference type="RefSeq" id="WP_188760224.1">
    <property type="nucleotide sequence ID" value="NZ_BMJB01000002.1"/>
</dbReference>
<dbReference type="Gene3D" id="3.40.50.2020">
    <property type="match status" value="1"/>
</dbReference>
<reference evidence="14" key="2">
    <citation type="submission" date="2020-09" db="EMBL/GenBank/DDBJ databases">
        <authorList>
            <person name="Sun Q."/>
            <person name="Zhou Y."/>
        </authorList>
    </citation>
    <scope>NUCLEOTIDE SEQUENCE</scope>
    <source>
        <strain evidence="14">CGMCC 1.15447</strain>
    </source>
</reference>
<keyword evidence="15" id="KW-1185">Reference proteome</keyword>
<comment type="pathway">
    <text evidence="4 12">Purine metabolism; AMP biosynthesis via salvage pathway; AMP from adenine: step 1/1.</text>
</comment>
<evidence type="ECO:0000256" key="12">
    <source>
        <dbReference type="HAMAP-Rule" id="MF_00004"/>
    </source>
</evidence>
<proteinExistence type="inferred from homology"/>
<dbReference type="PANTHER" id="PTHR32315:SF3">
    <property type="entry name" value="ADENINE PHOSPHORIBOSYLTRANSFERASE"/>
    <property type="match status" value="1"/>
</dbReference>